<name>A0A1C4BR47_9ENTR</name>
<gene>
    <name evidence="1" type="ORF">GA0061070_1008108</name>
</gene>
<reference evidence="2" key="1">
    <citation type="submission" date="2016-08" db="EMBL/GenBank/DDBJ databases">
        <authorList>
            <person name="Varghese N."/>
            <person name="Submissions Spin"/>
        </authorList>
    </citation>
    <scope>NUCLEOTIDE SEQUENCE [LARGE SCALE GENOMIC DNA]</scope>
    <source>
        <strain evidence="2">REICA_142</strain>
    </source>
</reference>
<evidence type="ECO:0000313" key="1">
    <source>
        <dbReference type="EMBL" id="SCC09184.1"/>
    </source>
</evidence>
<evidence type="ECO:0000313" key="2">
    <source>
        <dbReference type="Proteomes" id="UP000198515"/>
    </source>
</evidence>
<protein>
    <submittedName>
        <fullName evidence="1">Uncharacterized protein</fullName>
    </submittedName>
</protein>
<dbReference type="AlphaFoldDB" id="A0A1C4BR47"/>
<dbReference type="EMBL" id="FMBC01000008">
    <property type="protein sequence ID" value="SCC09184.1"/>
    <property type="molecule type" value="Genomic_DNA"/>
</dbReference>
<dbReference type="Proteomes" id="UP000198515">
    <property type="component" value="Unassembled WGS sequence"/>
</dbReference>
<organism evidence="1 2">
    <name type="scientific">Kosakonia oryziphila</name>
    <dbReference type="NCBI Taxonomy" id="1005667"/>
    <lineage>
        <taxon>Bacteria</taxon>
        <taxon>Pseudomonadati</taxon>
        <taxon>Pseudomonadota</taxon>
        <taxon>Gammaproteobacteria</taxon>
        <taxon>Enterobacterales</taxon>
        <taxon>Enterobacteriaceae</taxon>
        <taxon>Kosakonia</taxon>
    </lineage>
</organism>
<proteinExistence type="predicted"/>
<keyword evidence="2" id="KW-1185">Reference proteome</keyword>
<accession>A0A1C4BR47</accession>
<sequence length="95" mass="10678">MQCPALIKTTQRDTSFALRLAGLDQIPALDKIKQRHRLTINQAVVAVIAPGLDDLLTFTRAGMCFQQLHVVEKMSHMQSGMRILCIDRPGRFINC</sequence>